<dbReference type="AlphaFoldDB" id="A0AAW8NBC4"/>
<comment type="caution">
    <text evidence="2">The sequence shown here is derived from an EMBL/GenBank/DDBJ whole genome shotgun (WGS) entry which is preliminary data.</text>
</comment>
<name>A0AAW8NBC4_PSEOX</name>
<dbReference type="PANTHER" id="PTHR31435">
    <property type="entry name" value="PROTEIN NATD1"/>
    <property type="match status" value="1"/>
</dbReference>
<feature type="domain" description="N-acetyltransferase" evidence="1">
    <location>
        <begin position="19"/>
        <end position="105"/>
    </location>
</feature>
<dbReference type="InterPro" id="IPR045057">
    <property type="entry name" value="Gcn5-rel_NAT"/>
</dbReference>
<dbReference type="InterPro" id="IPR016181">
    <property type="entry name" value="Acyl_CoA_acyltransferase"/>
</dbReference>
<reference evidence="2" key="1">
    <citation type="submission" date="2023-07" db="EMBL/GenBank/DDBJ databases">
        <title>Sorghum-associated microbial communities from plants grown in Nebraska, USA.</title>
        <authorList>
            <person name="Schachtman D."/>
        </authorList>
    </citation>
    <scope>NUCLEOTIDE SEQUENCE</scope>
    <source>
        <strain evidence="2">BE261</strain>
    </source>
</reference>
<sequence>MTENMTSTEDQFSPDVSLARNDAEHRYELRVDGKLAVQSFFTDKPGHIDFSHTETTEGFEGQGLGKVLAHFALDDVVATGKRIIPHCPFIAAYLRKHEGYEQFVDWPDS</sequence>
<dbReference type="Pfam" id="PF14542">
    <property type="entry name" value="Acetyltransf_CG"/>
    <property type="match status" value="1"/>
</dbReference>
<dbReference type="PANTHER" id="PTHR31435:SF10">
    <property type="entry name" value="BSR4717 PROTEIN"/>
    <property type="match status" value="1"/>
</dbReference>
<organism evidence="2 3">
    <name type="scientific">Pseudarthrobacter oxydans</name>
    <name type="common">Arthrobacter oxydans</name>
    <dbReference type="NCBI Taxonomy" id="1671"/>
    <lineage>
        <taxon>Bacteria</taxon>
        <taxon>Bacillati</taxon>
        <taxon>Actinomycetota</taxon>
        <taxon>Actinomycetes</taxon>
        <taxon>Micrococcales</taxon>
        <taxon>Micrococcaceae</taxon>
        <taxon>Pseudarthrobacter</taxon>
    </lineage>
</organism>
<evidence type="ECO:0000259" key="1">
    <source>
        <dbReference type="PROSITE" id="PS51729"/>
    </source>
</evidence>
<protein>
    <submittedName>
        <fullName evidence="2">GNAT family acetyltransferase</fullName>
    </submittedName>
</protein>
<dbReference type="InterPro" id="IPR031165">
    <property type="entry name" value="GNAT_YJDJ"/>
</dbReference>
<gene>
    <name evidence="2" type="ORF">J2X12_001341</name>
</gene>
<accession>A0AAW8NBC4</accession>
<dbReference type="GeneID" id="97421727"/>
<dbReference type="SUPFAM" id="SSF55729">
    <property type="entry name" value="Acyl-CoA N-acyltransferases (Nat)"/>
    <property type="match status" value="1"/>
</dbReference>
<evidence type="ECO:0000313" key="2">
    <source>
        <dbReference type="EMBL" id="MDR7163328.1"/>
    </source>
</evidence>
<dbReference type="Gene3D" id="3.40.630.30">
    <property type="match status" value="1"/>
</dbReference>
<dbReference type="Proteomes" id="UP001262032">
    <property type="component" value="Unassembled WGS sequence"/>
</dbReference>
<dbReference type="RefSeq" id="WP_174180570.1">
    <property type="nucleotide sequence ID" value="NZ_CAXURQ020000003.1"/>
</dbReference>
<dbReference type="EMBL" id="JAVDWN010000003">
    <property type="protein sequence ID" value="MDR7163328.1"/>
    <property type="molecule type" value="Genomic_DNA"/>
</dbReference>
<evidence type="ECO:0000313" key="3">
    <source>
        <dbReference type="Proteomes" id="UP001262032"/>
    </source>
</evidence>
<proteinExistence type="predicted"/>
<dbReference type="PROSITE" id="PS51729">
    <property type="entry name" value="GNAT_YJDJ"/>
    <property type="match status" value="1"/>
</dbReference>